<sequence length="122" mass="13837">LRETVIQRMSVIDLRELLMSQLLSPAPLTNCVELTERMTRNEHICGIDLKRSVKEVQNILRNQLIRKAVLTKTVSEVKDLLIAVDANMVNYQDRSGATVLHWATCRTSPSRIIKLLLDKGAN</sequence>
<dbReference type="AlphaFoldDB" id="A0A0H5R3F3"/>
<dbReference type="Gene3D" id="1.25.40.20">
    <property type="entry name" value="Ankyrin repeat-containing domain"/>
    <property type="match status" value="1"/>
</dbReference>
<dbReference type="EMBL" id="HACM01002072">
    <property type="protein sequence ID" value="CRZ02514.1"/>
    <property type="molecule type" value="Transcribed_RNA"/>
</dbReference>
<organism evidence="2">
    <name type="scientific">Spongospora subterranea</name>
    <dbReference type="NCBI Taxonomy" id="70186"/>
    <lineage>
        <taxon>Eukaryota</taxon>
        <taxon>Sar</taxon>
        <taxon>Rhizaria</taxon>
        <taxon>Endomyxa</taxon>
        <taxon>Phytomyxea</taxon>
        <taxon>Plasmodiophorida</taxon>
        <taxon>Plasmodiophoridae</taxon>
        <taxon>Spongospora</taxon>
    </lineage>
</organism>
<reference evidence="2" key="1">
    <citation type="submission" date="2015-04" db="EMBL/GenBank/DDBJ databases">
        <title>The genome sequence of the plant pathogenic Rhizarian Plasmodiophora brassicae reveals insights in its biotrophic life cycle and the origin of chitin synthesis.</title>
        <authorList>
            <person name="Schwelm A."/>
            <person name="Fogelqvist J."/>
            <person name="Knaust A."/>
            <person name="Julke S."/>
            <person name="Lilja T."/>
            <person name="Dhandapani V."/>
            <person name="Bonilla-Rosso G."/>
            <person name="Karlsson M."/>
            <person name="Shevchenko A."/>
            <person name="Choi S.R."/>
            <person name="Kim H.G."/>
            <person name="Park J.Y."/>
            <person name="Lim Y.P."/>
            <person name="Ludwig-Muller J."/>
            <person name="Dixelius C."/>
        </authorList>
    </citation>
    <scope>NUCLEOTIDE SEQUENCE</scope>
    <source>
        <tissue evidence="2">Potato root galls</tissue>
    </source>
</reference>
<evidence type="ECO:0000256" key="1">
    <source>
        <dbReference type="PROSITE-ProRule" id="PRU00023"/>
    </source>
</evidence>
<keyword evidence="1" id="KW-0040">ANK repeat</keyword>
<dbReference type="InterPro" id="IPR036770">
    <property type="entry name" value="Ankyrin_rpt-contain_sf"/>
</dbReference>
<name>A0A0H5R3F3_9EUKA</name>
<feature type="non-terminal residue" evidence="2">
    <location>
        <position position="1"/>
    </location>
</feature>
<protein>
    <submittedName>
        <fullName evidence="2">Uncharacterized protein</fullName>
    </submittedName>
</protein>
<dbReference type="SUPFAM" id="SSF48403">
    <property type="entry name" value="Ankyrin repeat"/>
    <property type="match status" value="1"/>
</dbReference>
<dbReference type="PROSITE" id="PS50088">
    <property type="entry name" value="ANK_REPEAT"/>
    <property type="match status" value="1"/>
</dbReference>
<dbReference type="InterPro" id="IPR002110">
    <property type="entry name" value="Ankyrin_rpt"/>
</dbReference>
<proteinExistence type="predicted"/>
<dbReference type="PROSITE" id="PS50297">
    <property type="entry name" value="ANK_REP_REGION"/>
    <property type="match status" value="1"/>
</dbReference>
<feature type="repeat" description="ANK" evidence="1">
    <location>
        <begin position="95"/>
        <end position="122"/>
    </location>
</feature>
<evidence type="ECO:0000313" key="2">
    <source>
        <dbReference type="EMBL" id="CRZ02514.1"/>
    </source>
</evidence>
<accession>A0A0H5R3F3</accession>
<feature type="non-terminal residue" evidence="2">
    <location>
        <position position="122"/>
    </location>
</feature>